<dbReference type="GO" id="GO:0005576">
    <property type="term" value="C:extracellular region"/>
    <property type="evidence" value="ECO:0007669"/>
    <property type="project" value="UniProtKB-SubCell"/>
</dbReference>
<dbReference type="CDD" id="cd21175">
    <property type="entry name" value="LPMO_AA9"/>
    <property type="match status" value="1"/>
</dbReference>
<dbReference type="GO" id="GO:0004497">
    <property type="term" value="F:monooxygenase activity"/>
    <property type="evidence" value="ECO:0007669"/>
    <property type="project" value="UniProtKB-KW"/>
</dbReference>
<keyword evidence="6" id="KW-0136">Cellulose degradation</keyword>
<dbReference type="STRING" id="39966.A0A369JVD0"/>
<comment type="similarity">
    <text evidence="13">Belongs to the polysaccharide monooxygenase AA9 family.</text>
</comment>
<evidence type="ECO:0000313" key="20">
    <source>
        <dbReference type="Proteomes" id="UP000076154"/>
    </source>
</evidence>
<feature type="domain" description="Auxiliary Activity family 9 catalytic" evidence="18">
    <location>
        <begin position="20"/>
        <end position="212"/>
    </location>
</feature>
<dbReference type="InterPro" id="IPR049892">
    <property type="entry name" value="AA9"/>
</dbReference>
<keyword evidence="12" id="KW-0624">Polysaccharide degradation</keyword>
<evidence type="ECO:0000256" key="11">
    <source>
        <dbReference type="ARBA" id="ARBA00023277"/>
    </source>
</evidence>
<evidence type="ECO:0000256" key="3">
    <source>
        <dbReference type="ARBA" id="ARBA00022525"/>
    </source>
</evidence>
<comment type="catalytic activity">
    <reaction evidence="14">
        <text>[(1-&gt;4)-beta-D-glucosyl]n+m + reduced acceptor + O2 = 4-dehydro-beta-D-glucosyl-[(1-&gt;4)-beta-D-glucosyl]n-1 + [(1-&gt;4)-beta-D-glucosyl]m + acceptor + H2O.</text>
        <dbReference type="EC" id="1.14.99.56"/>
    </reaction>
</comment>
<dbReference type="PANTHER" id="PTHR33353:SF10">
    <property type="entry name" value="ENDO-BETA-1,4-GLUCANASE D"/>
    <property type="match status" value="1"/>
</dbReference>
<dbReference type="GO" id="GO:0046872">
    <property type="term" value="F:metal ion binding"/>
    <property type="evidence" value="ECO:0007669"/>
    <property type="project" value="UniProtKB-KW"/>
</dbReference>
<dbReference type="EMBL" id="LUEZ02000041">
    <property type="protein sequence ID" value="RDB25180.1"/>
    <property type="molecule type" value="Genomic_DNA"/>
</dbReference>
<evidence type="ECO:0000256" key="2">
    <source>
        <dbReference type="ARBA" id="ARBA00004613"/>
    </source>
</evidence>
<keyword evidence="11" id="KW-0119">Carbohydrate metabolism</keyword>
<evidence type="ECO:0000256" key="1">
    <source>
        <dbReference type="ARBA" id="ARBA00001973"/>
    </source>
</evidence>
<evidence type="ECO:0000256" key="17">
    <source>
        <dbReference type="SAM" id="SignalP"/>
    </source>
</evidence>
<evidence type="ECO:0000256" key="6">
    <source>
        <dbReference type="ARBA" id="ARBA00023001"/>
    </source>
</evidence>
<dbReference type="InterPro" id="IPR005103">
    <property type="entry name" value="AA9_LPMO"/>
</dbReference>
<keyword evidence="20" id="KW-1185">Reference proteome</keyword>
<evidence type="ECO:0000256" key="4">
    <source>
        <dbReference type="ARBA" id="ARBA00022723"/>
    </source>
</evidence>
<evidence type="ECO:0000259" key="18">
    <source>
        <dbReference type="Pfam" id="PF03443"/>
    </source>
</evidence>
<evidence type="ECO:0000256" key="7">
    <source>
        <dbReference type="ARBA" id="ARBA00023002"/>
    </source>
</evidence>
<keyword evidence="5 17" id="KW-0732">Signal</keyword>
<comment type="caution">
    <text evidence="19">The sequence shown here is derived from an EMBL/GenBank/DDBJ whole genome shotgun (WGS) entry which is preliminary data.</text>
</comment>
<feature type="compositionally biased region" description="Low complexity" evidence="16">
    <location>
        <begin position="246"/>
        <end position="255"/>
    </location>
</feature>
<feature type="chain" id="PRO_5016663686" description="lytic cellulose monooxygenase (C4-dehydrogenating)" evidence="17">
    <location>
        <begin position="20"/>
        <end position="294"/>
    </location>
</feature>
<name>A0A369JVD0_HYPMA</name>
<gene>
    <name evidence="19" type="primary">Cel61a_1</name>
    <name evidence="19" type="ORF">Hypma_007684</name>
</gene>
<evidence type="ECO:0000256" key="13">
    <source>
        <dbReference type="ARBA" id="ARBA00044502"/>
    </source>
</evidence>
<dbReference type="GO" id="GO:0030245">
    <property type="term" value="P:cellulose catabolic process"/>
    <property type="evidence" value="ECO:0007669"/>
    <property type="project" value="UniProtKB-KW"/>
</dbReference>
<evidence type="ECO:0000256" key="5">
    <source>
        <dbReference type="ARBA" id="ARBA00022729"/>
    </source>
</evidence>
<sequence>MFIIPVFLWIFSFLPQVASHGYVHTVLINGQNYPGWNPFSDPYAISAPKVVRKIRDDGFVAATDADLPCNHLGDEGTVAVADVDAGTQVTFKWNYWPSDHQGPVSTYMASCNGDCAAFPASGAKWFKLDAGGYDPATRQWAADKLRANDNSWVSTIPAELAAGQYLIRNEIVALHSQTPQFYPSCSQLNVRGNGTGKPSGNDLVSIPGLYSNVVWPNIYSDFGTFPIPGPQPVTFSAGGNSQLTIPTTSPRPSSTAGTHVPHTSTATPVSGSQPSAQCLLASRRIIRRSKDNLR</sequence>
<comment type="cofactor">
    <cofactor evidence="1">
        <name>Cu(2+)</name>
        <dbReference type="ChEBI" id="CHEBI:29036"/>
    </cofactor>
</comment>
<evidence type="ECO:0000256" key="12">
    <source>
        <dbReference type="ARBA" id="ARBA00023326"/>
    </source>
</evidence>
<keyword evidence="9 19" id="KW-0503">Monooxygenase</keyword>
<evidence type="ECO:0000256" key="8">
    <source>
        <dbReference type="ARBA" id="ARBA00023008"/>
    </source>
</evidence>
<comment type="subcellular location">
    <subcellularLocation>
        <location evidence="2">Secreted</location>
    </subcellularLocation>
</comment>
<keyword evidence="8" id="KW-0186">Copper</keyword>
<proteinExistence type="inferred from homology"/>
<dbReference type="EC" id="1.14.99.56" evidence="15"/>
<evidence type="ECO:0000256" key="16">
    <source>
        <dbReference type="SAM" id="MobiDB-lite"/>
    </source>
</evidence>
<evidence type="ECO:0000313" key="19">
    <source>
        <dbReference type="EMBL" id="RDB25180.1"/>
    </source>
</evidence>
<dbReference type="Gene3D" id="2.70.50.70">
    <property type="match status" value="1"/>
</dbReference>
<dbReference type="AlphaFoldDB" id="A0A369JVD0"/>
<dbReference type="PANTHER" id="PTHR33353">
    <property type="entry name" value="PUTATIVE (AFU_ORTHOLOGUE AFUA_1G12560)-RELATED"/>
    <property type="match status" value="1"/>
</dbReference>
<protein>
    <recommendedName>
        <fullName evidence="15">lytic cellulose monooxygenase (C4-dehydrogenating)</fullName>
        <ecNumber evidence="15">1.14.99.56</ecNumber>
    </recommendedName>
</protein>
<evidence type="ECO:0000256" key="14">
    <source>
        <dbReference type="ARBA" id="ARBA00045077"/>
    </source>
</evidence>
<feature type="region of interest" description="Disordered" evidence="16">
    <location>
        <begin position="236"/>
        <end position="275"/>
    </location>
</feature>
<evidence type="ECO:0000256" key="15">
    <source>
        <dbReference type="ARBA" id="ARBA00047174"/>
    </source>
</evidence>
<dbReference type="InParanoid" id="A0A369JVD0"/>
<organism evidence="19 20">
    <name type="scientific">Hypsizygus marmoreus</name>
    <name type="common">White beech mushroom</name>
    <name type="synonym">Agaricus marmoreus</name>
    <dbReference type="NCBI Taxonomy" id="39966"/>
    <lineage>
        <taxon>Eukaryota</taxon>
        <taxon>Fungi</taxon>
        <taxon>Dikarya</taxon>
        <taxon>Basidiomycota</taxon>
        <taxon>Agaricomycotina</taxon>
        <taxon>Agaricomycetes</taxon>
        <taxon>Agaricomycetidae</taxon>
        <taxon>Agaricales</taxon>
        <taxon>Tricholomatineae</taxon>
        <taxon>Lyophyllaceae</taxon>
        <taxon>Hypsizygus</taxon>
    </lineage>
</organism>
<dbReference type="Pfam" id="PF03443">
    <property type="entry name" value="AA9"/>
    <property type="match status" value="1"/>
</dbReference>
<dbReference type="OrthoDB" id="4849160at2759"/>
<keyword evidence="4" id="KW-0479">Metal-binding</keyword>
<feature type="signal peptide" evidence="17">
    <location>
        <begin position="1"/>
        <end position="19"/>
    </location>
</feature>
<feature type="compositionally biased region" description="Polar residues" evidence="16">
    <location>
        <begin position="261"/>
        <end position="275"/>
    </location>
</feature>
<keyword evidence="7" id="KW-0560">Oxidoreductase</keyword>
<accession>A0A369JVD0</accession>
<feature type="compositionally biased region" description="Polar residues" evidence="16">
    <location>
        <begin position="236"/>
        <end position="245"/>
    </location>
</feature>
<dbReference type="Proteomes" id="UP000076154">
    <property type="component" value="Unassembled WGS sequence"/>
</dbReference>
<evidence type="ECO:0000256" key="9">
    <source>
        <dbReference type="ARBA" id="ARBA00023033"/>
    </source>
</evidence>
<evidence type="ECO:0000256" key="10">
    <source>
        <dbReference type="ARBA" id="ARBA00023157"/>
    </source>
</evidence>
<reference evidence="19" key="1">
    <citation type="submission" date="2018-04" db="EMBL/GenBank/DDBJ databases">
        <title>Whole genome sequencing of Hypsizygus marmoreus.</title>
        <authorList>
            <person name="Choi I.-G."/>
            <person name="Min B."/>
            <person name="Kim J.-G."/>
            <person name="Kim S."/>
            <person name="Oh Y.-L."/>
            <person name="Kong W.-S."/>
            <person name="Park H."/>
            <person name="Jeong J."/>
            <person name="Song E.-S."/>
        </authorList>
    </citation>
    <scope>NUCLEOTIDE SEQUENCE [LARGE SCALE GENOMIC DNA]</scope>
    <source>
        <strain evidence="19">51987-8</strain>
    </source>
</reference>
<keyword evidence="3" id="KW-0964">Secreted</keyword>
<keyword evidence="10" id="KW-1015">Disulfide bond</keyword>